<keyword evidence="4" id="KW-0479">Metal-binding</keyword>
<keyword evidence="7 11" id="KW-1133">Transmembrane helix</keyword>
<keyword evidence="5 10" id="KW-0378">Hydrolase</keyword>
<evidence type="ECO:0000256" key="10">
    <source>
        <dbReference type="RuleBase" id="RU003983"/>
    </source>
</evidence>
<evidence type="ECO:0000256" key="8">
    <source>
        <dbReference type="ARBA" id="ARBA00023049"/>
    </source>
</evidence>
<dbReference type="RefSeq" id="WP_115834492.1">
    <property type="nucleotide sequence ID" value="NZ_QQPC01000176.1"/>
</dbReference>
<dbReference type="GO" id="GO:0006508">
    <property type="term" value="P:proteolysis"/>
    <property type="evidence" value="ECO:0007669"/>
    <property type="project" value="UniProtKB-KW"/>
</dbReference>
<keyword evidence="8 10" id="KW-0482">Metalloprotease</keyword>
<evidence type="ECO:0000256" key="5">
    <source>
        <dbReference type="ARBA" id="ARBA00022801"/>
    </source>
</evidence>
<reference evidence="14" key="1">
    <citation type="journal article" date="2018" name="Vet. Microbiol.">
        <title>Molecular epidemiology of methicillin-resistant staphylococci amongst veterinary personnel, personnel-owned pets, patients and the hospital environment of two companion animal veterinary hospitals.</title>
        <authorList>
            <person name="Worthing K.A."/>
            <person name="Brown J."/>
            <person name="Gerber L."/>
            <person name="Abraham S."/>
            <person name="Trott D."/>
            <person name="Norris J.M."/>
        </authorList>
    </citation>
    <scope>NUCLEOTIDE SEQUENCE [LARGE SCALE GENOMIC DNA]</scope>
    <source>
        <strain evidence="14">ST496-2</strain>
    </source>
</reference>
<keyword evidence="2 10" id="KW-0645">Protease</keyword>
<feature type="transmembrane region" description="Helical" evidence="11">
    <location>
        <begin position="135"/>
        <end position="155"/>
    </location>
</feature>
<accession>A0A3D8YJE8</accession>
<comment type="similarity">
    <text evidence="10">Belongs to the peptidase M48 family.</text>
</comment>
<dbReference type="InterPro" id="IPR001915">
    <property type="entry name" value="Peptidase_M48"/>
</dbReference>
<dbReference type="InterPro" id="IPR050083">
    <property type="entry name" value="HtpX_protease"/>
</dbReference>
<evidence type="ECO:0000256" key="7">
    <source>
        <dbReference type="ARBA" id="ARBA00022989"/>
    </source>
</evidence>
<evidence type="ECO:0000256" key="1">
    <source>
        <dbReference type="ARBA" id="ARBA00022475"/>
    </source>
</evidence>
<feature type="transmembrane region" description="Helical" evidence="11">
    <location>
        <begin position="161"/>
        <end position="183"/>
    </location>
</feature>
<evidence type="ECO:0000256" key="3">
    <source>
        <dbReference type="ARBA" id="ARBA00022692"/>
    </source>
</evidence>
<evidence type="ECO:0000313" key="13">
    <source>
        <dbReference type="EMBL" id="REA80042.1"/>
    </source>
</evidence>
<keyword evidence="9 11" id="KW-0472">Membrane</keyword>
<evidence type="ECO:0000259" key="12">
    <source>
        <dbReference type="Pfam" id="PF01435"/>
    </source>
</evidence>
<feature type="domain" description="Peptidase M48" evidence="12">
    <location>
        <begin position="89"/>
        <end position="241"/>
    </location>
</feature>
<dbReference type="Proteomes" id="UP000256409">
    <property type="component" value="Unassembled WGS sequence"/>
</dbReference>
<dbReference type="GO" id="GO:0004222">
    <property type="term" value="F:metalloendopeptidase activity"/>
    <property type="evidence" value="ECO:0007669"/>
    <property type="project" value="InterPro"/>
</dbReference>
<protein>
    <submittedName>
        <fullName evidence="13">Peptidase M48</fullName>
    </submittedName>
</protein>
<dbReference type="Gene3D" id="3.30.2010.10">
    <property type="entry name" value="Metalloproteases ('zincins'), catalytic domain"/>
    <property type="match status" value="1"/>
</dbReference>
<keyword evidence="6 10" id="KW-0862">Zinc</keyword>
<gene>
    <name evidence="13" type="ORF">DV961_13240</name>
</gene>
<dbReference type="PANTHER" id="PTHR43221">
    <property type="entry name" value="PROTEASE HTPX"/>
    <property type="match status" value="1"/>
</dbReference>
<proteinExistence type="inferred from homology"/>
<feature type="transmembrane region" description="Helical" evidence="11">
    <location>
        <begin position="33"/>
        <end position="50"/>
    </location>
</feature>
<evidence type="ECO:0000256" key="11">
    <source>
        <dbReference type="SAM" id="Phobius"/>
    </source>
</evidence>
<keyword evidence="1" id="KW-1003">Cell membrane</keyword>
<evidence type="ECO:0000256" key="9">
    <source>
        <dbReference type="ARBA" id="ARBA00023136"/>
    </source>
</evidence>
<organism evidence="13 14">
    <name type="scientific">Staphylococcus pseudintermedius</name>
    <dbReference type="NCBI Taxonomy" id="283734"/>
    <lineage>
        <taxon>Bacteria</taxon>
        <taxon>Bacillati</taxon>
        <taxon>Bacillota</taxon>
        <taxon>Bacilli</taxon>
        <taxon>Bacillales</taxon>
        <taxon>Staphylococcaceae</taxon>
        <taxon>Staphylococcus</taxon>
        <taxon>Staphylococcus intermedius group</taxon>
    </lineage>
</organism>
<dbReference type="GO" id="GO:0046872">
    <property type="term" value="F:metal ion binding"/>
    <property type="evidence" value="ECO:0007669"/>
    <property type="project" value="UniProtKB-KW"/>
</dbReference>
<dbReference type="PANTHER" id="PTHR43221:SF2">
    <property type="entry name" value="PROTEASE HTPX HOMOLOG"/>
    <property type="match status" value="1"/>
</dbReference>
<sequence>MRILAILIYLLVVLVRINIVKAPYLDENTKSLIFIFATLLIPTFIIRPIFNSSTKNLEPINYKELEESIDLPEGTKLFVKQSVLNNGIYVKGSLHKNSIIINPDLLNKLKIKEMKFLIYHEICHIKNNDITKNQIYFALSYGVLPIILILISRFLDFKGTTQLVIYIIFSVILYFGGILLYFLRKRRRELKCDSYASKYLSAEIGVNALNALSKMGILKDTKLLLFADHPNLKKRLHNLKSD</sequence>
<comment type="cofactor">
    <cofactor evidence="10">
        <name>Zn(2+)</name>
        <dbReference type="ChEBI" id="CHEBI:29105"/>
    </cofactor>
    <text evidence="10">Binds 1 zinc ion per subunit.</text>
</comment>
<name>A0A3D8YJE8_STAPS</name>
<comment type="caution">
    <text evidence="13">The sequence shown here is derived from an EMBL/GenBank/DDBJ whole genome shotgun (WGS) entry which is preliminary data.</text>
</comment>
<evidence type="ECO:0000313" key="14">
    <source>
        <dbReference type="Proteomes" id="UP000256409"/>
    </source>
</evidence>
<evidence type="ECO:0000256" key="2">
    <source>
        <dbReference type="ARBA" id="ARBA00022670"/>
    </source>
</evidence>
<dbReference type="Pfam" id="PF01435">
    <property type="entry name" value="Peptidase_M48"/>
    <property type="match status" value="1"/>
</dbReference>
<keyword evidence="3 11" id="KW-0812">Transmembrane</keyword>
<evidence type="ECO:0000256" key="6">
    <source>
        <dbReference type="ARBA" id="ARBA00022833"/>
    </source>
</evidence>
<dbReference type="AlphaFoldDB" id="A0A3D8YJE8"/>
<evidence type="ECO:0000256" key="4">
    <source>
        <dbReference type="ARBA" id="ARBA00022723"/>
    </source>
</evidence>
<dbReference type="OrthoDB" id="2411427at2"/>
<dbReference type="EMBL" id="QQPC01000176">
    <property type="protein sequence ID" value="REA80042.1"/>
    <property type="molecule type" value="Genomic_DNA"/>
</dbReference>